<dbReference type="OrthoDB" id="9770450at2"/>
<evidence type="ECO:0000313" key="2">
    <source>
        <dbReference type="Proteomes" id="UP000295063"/>
    </source>
</evidence>
<dbReference type="GO" id="GO:0019068">
    <property type="term" value="P:virion assembly"/>
    <property type="evidence" value="ECO:0007669"/>
    <property type="project" value="InterPro"/>
</dbReference>
<proteinExistence type="predicted"/>
<dbReference type="Pfam" id="PF05136">
    <property type="entry name" value="Phage_portal_2"/>
    <property type="match status" value="1"/>
</dbReference>
<organism evidence="1 2">
    <name type="scientific">Anaerospora hongkongensis</name>
    <dbReference type="NCBI Taxonomy" id="244830"/>
    <lineage>
        <taxon>Bacteria</taxon>
        <taxon>Bacillati</taxon>
        <taxon>Bacillota</taxon>
        <taxon>Negativicutes</taxon>
        <taxon>Selenomonadales</taxon>
        <taxon>Sporomusaceae</taxon>
        <taxon>Anaerospora</taxon>
    </lineage>
</organism>
<comment type="caution">
    <text evidence="1">The sequence shown here is derived from an EMBL/GenBank/DDBJ whole genome shotgun (WGS) entry which is preliminary data.</text>
</comment>
<gene>
    <name evidence="1" type="ORF">EV210_106119</name>
</gene>
<evidence type="ECO:0000313" key="1">
    <source>
        <dbReference type="EMBL" id="TCL37250.1"/>
    </source>
</evidence>
<name>A0A4R1Q774_9FIRM</name>
<dbReference type="RefSeq" id="WP_132079502.1">
    <property type="nucleotide sequence ID" value="NZ_DAIMLW010000003.1"/>
</dbReference>
<protein>
    <submittedName>
        <fullName evidence="1">Lambda family phage portal protein</fullName>
    </submittedName>
</protein>
<accession>A0A4R1Q774</accession>
<dbReference type="EMBL" id="SLUI01000006">
    <property type="protein sequence ID" value="TCL37250.1"/>
    <property type="molecule type" value="Genomic_DNA"/>
</dbReference>
<dbReference type="GO" id="GO:0005198">
    <property type="term" value="F:structural molecule activity"/>
    <property type="evidence" value="ECO:0007669"/>
    <property type="project" value="InterPro"/>
</dbReference>
<keyword evidence="2" id="KW-1185">Reference proteome</keyword>
<dbReference type="InterPro" id="IPR006429">
    <property type="entry name" value="Phage_lambda_portal"/>
</dbReference>
<dbReference type="AlphaFoldDB" id="A0A4R1Q774"/>
<sequence length="506" mass="57924">MGLGQSIDRLVSWISPKAAFERQAYREALDIKQQQDMQRNYDAGMLGRFNSRANAAWGSGELVDKPYRQRILLIARDLERNNDIAKSIINPFERNVIGLGINVQAKTDDDALNQELEEVWNEWCEQENCDVTGQLTFTEMQRMNLRRMIVDGDIVAVKIHDPHAPFIPFRLQLIEADMFDTTLFENSENGNRIYSGVEVDAMLRPVAYWFQQSTLDHYLHNLQSLRIPADQVLHLFTKQRVTQVRGMSLLASSIDAIQDIGDYLEAERVKARISACFAAYVETTPQGVAGRLGQMPQDHQRQRRNYLEPGIIEYLLPGEKMDVASPSGINSNTRDFVQTNYRISSAGQGLSYEATSRDVSQVNYSSARHSALEDRRTYQPVQQWLINHFSRAVYKEVITAAVLCGRLKIPDFFTNQRKYMKHKWLPPGWDWVDPLKDVQASKLEYAMGLTTLEQLCAEQGKDYKDIIEQQARERVLLKEKGINIDAATGVVKIAEKEEDNGEQDRK</sequence>
<dbReference type="Proteomes" id="UP000295063">
    <property type="component" value="Unassembled WGS sequence"/>
</dbReference>
<reference evidence="1 2" key="1">
    <citation type="submission" date="2019-03" db="EMBL/GenBank/DDBJ databases">
        <title>Genomic Encyclopedia of Type Strains, Phase IV (KMG-IV): sequencing the most valuable type-strain genomes for metagenomic binning, comparative biology and taxonomic classification.</title>
        <authorList>
            <person name="Goeker M."/>
        </authorList>
    </citation>
    <scope>NUCLEOTIDE SEQUENCE [LARGE SCALE GENOMIC DNA]</scope>
    <source>
        <strain evidence="1 2">DSM 15969</strain>
    </source>
</reference>
<dbReference type="NCBIfam" id="TIGR01539">
    <property type="entry name" value="portal_lambda"/>
    <property type="match status" value="1"/>
</dbReference>